<dbReference type="InterPro" id="IPR029063">
    <property type="entry name" value="SAM-dependent_MTases_sf"/>
</dbReference>
<dbReference type="GO" id="GO:0008168">
    <property type="term" value="F:methyltransferase activity"/>
    <property type="evidence" value="ECO:0007669"/>
    <property type="project" value="UniProtKB-KW"/>
</dbReference>
<sequence length="194" mass="21859">MGKRKYNTKEMEHFIKKVEFLDNPERRGGLPPEQLLRMLPINKNDNILDLGAGTGYITIPAAKIVDGLVYALDIDSKMLDIVISKAKKEDITNVKTLKGSIDDIPLNDNSIDLVLASLVLHEVKDLTTSLKQIIKVLKTDGYFVCIELEKKDNHTEKHPRVTSSLMEQEMKHAGLRVTQKLHPADGIYMIIAKK</sequence>
<accession>A0ABW4W0R7</accession>
<dbReference type="CDD" id="cd02440">
    <property type="entry name" value="AdoMet_MTases"/>
    <property type="match status" value="1"/>
</dbReference>
<gene>
    <name evidence="2" type="ORF">ACFSJF_12220</name>
</gene>
<evidence type="ECO:0000313" key="2">
    <source>
        <dbReference type="EMBL" id="MFD2045038.1"/>
    </source>
</evidence>
<keyword evidence="3" id="KW-1185">Reference proteome</keyword>
<evidence type="ECO:0000259" key="1">
    <source>
        <dbReference type="Pfam" id="PF13847"/>
    </source>
</evidence>
<feature type="domain" description="Methyltransferase" evidence="1">
    <location>
        <begin position="42"/>
        <end position="153"/>
    </location>
</feature>
<keyword evidence="2" id="KW-0489">Methyltransferase</keyword>
<dbReference type="InterPro" id="IPR025714">
    <property type="entry name" value="Methyltranfer_dom"/>
</dbReference>
<name>A0ABW4W0R7_9BACI</name>
<dbReference type="GO" id="GO:0032259">
    <property type="term" value="P:methylation"/>
    <property type="evidence" value="ECO:0007669"/>
    <property type="project" value="UniProtKB-KW"/>
</dbReference>
<dbReference type="PANTHER" id="PTHR43861">
    <property type="entry name" value="TRANS-ACONITATE 2-METHYLTRANSFERASE-RELATED"/>
    <property type="match status" value="1"/>
</dbReference>
<organism evidence="2 3">
    <name type="scientific">Ornithinibacillus salinisoli</name>
    <dbReference type="NCBI Taxonomy" id="1848459"/>
    <lineage>
        <taxon>Bacteria</taxon>
        <taxon>Bacillati</taxon>
        <taxon>Bacillota</taxon>
        <taxon>Bacilli</taxon>
        <taxon>Bacillales</taxon>
        <taxon>Bacillaceae</taxon>
        <taxon>Ornithinibacillus</taxon>
    </lineage>
</organism>
<dbReference type="Proteomes" id="UP001597383">
    <property type="component" value="Unassembled WGS sequence"/>
</dbReference>
<comment type="caution">
    <text evidence="2">The sequence shown here is derived from an EMBL/GenBank/DDBJ whole genome shotgun (WGS) entry which is preliminary data.</text>
</comment>
<dbReference type="Gene3D" id="3.40.50.150">
    <property type="entry name" value="Vaccinia Virus protein VP39"/>
    <property type="match status" value="1"/>
</dbReference>
<evidence type="ECO:0000313" key="3">
    <source>
        <dbReference type="Proteomes" id="UP001597383"/>
    </source>
</evidence>
<dbReference type="RefSeq" id="WP_377557648.1">
    <property type="nucleotide sequence ID" value="NZ_JBHUHQ010000016.1"/>
</dbReference>
<dbReference type="EC" id="2.1.1.-" evidence="2"/>
<dbReference type="SUPFAM" id="SSF53335">
    <property type="entry name" value="S-adenosyl-L-methionine-dependent methyltransferases"/>
    <property type="match status" value="1"/>
</dbReference>
<dbReference type="Pfam" id="PF13847">
    <property type="entry name" value="Methyltransf_31"/>
    <property type="match status" value="1"/>
</dbReference>
<keyword evidence="2" id="KW-0808">Transferase</keyword>
<dbReference type="EMBL" id="JBHUHQ010000016">
    <property type="protein sequence ID" value="MFD2045038.1"/>
    <property type="molecule type" value="Genomic_DNA"/>
</dbReference>
<proteinExistence type="predicted"/>
<protein>
    <submittedName>
        <fullName evidence="2">Class I SAM-dependent methyltransferase</fullName>
        <ecNumber evidence="2">2.1.1.-</ecNumber>
    </submittedName>
</protein>
<reference evidence="3" key="1">
    <citation type="journal article" date="2019" name="Int. J. Syst. Evol. Microbiol.">
        <title>The Global Catalogue of Microorganisms (GCM) 10K type strain sequencing project: providing services to taxonomists for standard genome sequencing and annotation.</title>
        <authorList>
            <consortium name="The Broad Institute Genomics Platform"/>
            <consortium name="The Broad Institute Genome Sequencing Center for Infectious Disease"/>
            <person name="Wu L."/>
            <person name="Ma J."/>
        </authorList>
    </citation>
    <scope>NUCLEOTIDE SEQUENCE [LARGE SCALE GENOMIC DNA]</scope>
    <source>
        <strain evidence="3">R28</strain>
    </source>
</reference>